<sequence>MADIYGKRLILLLVLGLAGAGGVVAALAPSMGVLIAGRCLEGLSIAGMFLSYSLMRDIFPKRILPLAISLCVTGTGIFGAFIPLLVGVLLERFGFRGLFWVDVAVIVLLFVVILLSTPESPLRKPATLDVLGGFLLGGGIALILIGISQGQAWGWRSVGVIGFVIAGLLVLGAFYLWSRRHRDPVVDLVVFTRRPILMVAVTSALAYAAFTLSSALYPLLSLAPPGNGYGLGLTPTAYAVIATPLSLAVVVGGFLVGKLVGRLGGRRWMIIGCVLLLVSGLLLTVFNDTVVQLLISSLIAGAGTGMTMAAVPNLVVEYAPADDQGSIAGSVQVATSAFSSIAPVIMFAFLASGATMTAAGPLYAETGYQSTALLMAGFAALALLLLFTVFAPRYISRSLKATESVTV</sequence>
<comment type="subcellular location">
    <subcellularLocation>
        <location evidence="1">Cell membrane</location>
        <topology evidence="1">Multi-pass membrane protein</topology>
    </subcellularLocation>
</comment>
<evidence type="ECO:0000256" key="4">
    <source>
        <dbReference type="ARBA" id="ARBA00022989"/>
    </source>
</evidence>
<evidence type="ECO:0000256" key="5">
    <source>
        <dbReference type="ARBA" id="ARBA00023136"/>
    </source>
</evidence>
<dbReference type="Proteomes" id="UP001501598">
    <property type="component" value="Unassembled WGS sequence"/>
</dbReference>
<evidence type="ECO:0000313" key="8">
    <source>
        <dbReference type="EMBL" id="GAA4545214.1"/>
    </source>
</evidence>
<feature type="domain" description="Major facilitator superfamily (MFS) profile" evidence="7">
    <location>
        <begin position="1"/>
        <end position="394"/>
    </location>
</feature>
<comment type="caution">
    <text evidence="8">The sequence shown here is derived from an EMBL/GenBank/DDBJ whole genome shotgun (WGS) entry which is preliminary data.</text>
</comment>
<reference evidence="9" key="1">
    <citation type="journal article" date="2019" name="Int. J. Syst. Evol. Microbiol.">
        <title>The Global Catalogue of Microorganisms (GCM) 10K type strain sequencing project: providing services to taxonomists for standard genome sequencing and annotation.</title>
        <authorList>
            <consortium name="The Broad Institute Genomics Platform"/>
            <consortium name="The Broad Institute Genome Sequencing Center for Infectious Disease"/>
            <person name="Wu L."/>
            <person name="Ma J."/>
        </authorList>
    </citation>
    <scope>NUCLEOTIDE SEQUENCE [LARGE SCALE GENOMIC DNA]</scope>
    <source>
        <strain evidence="9">JCM 17906</strain>
    </source>
</reference>
<protein>
    <submittedName>
        <fullName evidence="8">MFS transporter</fullName>
    </submittedName>
</protein>
<dbReference type="InterPro" id="IPR036259">
    <property type="entry name" value="MFS_trans_sf"/>
</dbReference>
<keyword evidence="5 6" id="KW-0472">Membrane</keyword>
<evidence type="ECO:0000256" key="6">
    <source>
        <dbReference type="SAM" id="Phobius"/>
    </source>
</evidence>
<dbReference type="PROSITE" id="PS50850">
    <property type="entry name" value="MFS"/>
    <property type="match status" value="1"/>
</dbReference>
<feature type="transmembrane region" description="Helical" evidence="6">
    <location>
        <begin position="35"/>
        <end position="54"/>
    </location>
</feature>
<evidence type="ECO:0000256" key="3">
    <source>
        <dbReference type="ARBA" id="ARBA00022692"/>
    </source>
</evidence>
<feature type="transmembrane region" description="Helical" evidence="6">
    <location>
        <begin position="268"/>
        <end position="287"/>
    </location>
</feature>
<keyword evidence="2" id="KW-0813">Transport</keyword>
<evidence type="ECO:0000313" key="9">
    <source>
        <dbReference type="Proteomes" id="UP001501598"/>
    </source>
</evidence>
<feature type="transmembrane region" description="Helical" evidence="6">
    <location>
        <begin position="327"/>
        <end position="351"/>
    </location>
</feature>
<feature type="transmembrane region" description="Helical" evidence="6">
    <location>
        <begin position="153"/>
        <end position="176"/>
    </location>
</feature>
<evidence type="ECO:0000256" key="1">
    <source>
        <dbReference type="ARBA" id="ARBA00004651"/>
    </source>
</evidence>
<feature type="transmembrane region" description="Helical" evidence="6">
    <location>
        <begin position="237"/>
        <end position="256"/>
    </location>
</feature>
<feature type="transmembrane region" description="Helical" evidence="6">
    <location>
        <begin position="196"/>
        <end position="217"/>
    </location>
</feature>
<feature type="transmembrane region" description="Helical" evidence="6">
    <location>
        <begin position="293"/>
        <end position="315"/>
    </location>
</feature>
<feature type="transmembrane region" description="Helical" evidence="6">
    <location>
        <begin position="128"/>
        <end position="147"/>
    </location>
</feature>
<accession>A0ABP8RRD8</accession>
<feature type="transmembrane region" description="Helical" evidence="6">
    <location>
        <begin position="66"/>
        <end position="86"/>
    </location>
</feature>
<dbReference type="InterPro" id="IPR011701">
    <property type="entry name" value="MFS"/>
</dbReference>
<keyword evidence="3 6" id="KW-0812">Transmembrane</keyword>
<dbReference type="EMBL" id="BAABGT010000030">
    <property type="protein sequence ID" value="GAA4545214.1"/>
    <property type="molecule type" value="Genomic_DNA"/>
</dbReference>
<feature type="transmembrane region" description="Helical" evidence="6">
    <location>
        <begin position="371"/>
        <end position="391"/>
    </location>
</feature>
<proteinExistence type="predicted"/>
<evidence type="ECO:0000259" key="7">
    <source>
        <dbReference type="PROSITE" id="PS50850"/>
    </source>
</evidence>
<dbReference type="SUPFAM" id="SSF103473">
    <property type="entry name" value="MFS general substrate transporter"/>
    <property type="match status" value="2"/>
</dbReference>
<gene>
    <name evidence="8" type="ORF">GCM10023175_24560</name>
</gene>
<keyword evidence="4 6" id="KW-1133">Transmembrane helix</keyword>
<keyword evidence="9" id="KW-1185">Reference proteome</keyword>
<evidence type="ECO:0000256" key="2">
    <source>
        <dbReference type="ARBA" id="ARBA00022448"/>
    </source>
</evidence>
<organism evidence="8 9">
    <name type="scientific">Pseudonocardia xishanensis</name>
    <dbReference type="NCBI Taxonomy" id="630995"/>
    <lineage>
        <taxon>Bacteria</taxon>
        <taxon>Bacillati</taxon>
        <taxon>Actinomycetota</taxon>
        <taxon>Actinomycetes</taxon>
        <taxon>Pseudonocardiales</taxon>
        <taxon>Pseudonocardiaceae</taxon>
        <taxon>Pseudonocardia</taxon>
    </lineage>
</organism>
<dbReference type="Pfam" id="PF07690">
    <property type="entry name" value="MFS_1"/>
    <property type="match status" value="2"/>
</dbReference>
<feature type="transmembrane region" description="Helical" evidence="6">
    <location>
        <begin position="98"/>
        <end position="116"/>
    </location>
</feature>
<name>A0ABP8RRD8_9PSEU</name>
<dbReference type="PANTHER" id="PTHR42718">
    <property type="entry name" value="MAJOR FACILITATOR SUPERFAMILY MULTIDRUG TRANSPORTER MFSC"/>
    <property type="match status" value="1"/>
</dbReference>
<dbReference type="InterPro" id="IPR020846">
    <property type="entry name" value="MFS_dom"/>
</dbReference>
<dbReference type="PANTHER" id="PTHR42718:SF9">
    <property type="entry name" value="MAJOR FACILITATOR SUPERFAMILY MULTIDRUG TRANSPORTER MFSC"/>
    <property type="match status" value="1"/>
</dbReference>
<dbReference type="Gene3D" id="1.20.1250.20">
    <property type="entry name" value="MFS general substrate transporter like domains"/>
    <property type="match status" value="2"/>
</dbReference>